<protein>
    <submittedName>
        <fullName evidence="2">Uncharacterized protein</fullName>
    </submittedName>
</protein>
<proteinExistence type="predicted"/>
<feature type="region of interest" description="Disordered" evidence="1">
    <location>
        <begin position="1"/>
        <end position="21"/>
    </location>
</feature>
<organism evidence="2">
    <name type="scientific">Arundo donax</name>
    <name type="common">Giant reed</name>
    <name type="synonym">Donax arundinaceus</name>
    <dbReference type="NCBI Taxonomy" id="35708"/>
    <lineage>
        <taxon>Eukaryota</taxon>
        <taxon>Viridiplantae</taxon>
        <taxon>Streptophyta</taxon>
        <taxon>Embryophyta</taxon>
        <taxon>Tracheophyta</taxon>
        <taxon>Spermatophyta</taxon>
        <taxon>Magnoliopsida</taxon>
        <taxon>Liliopsida</taxon>
        <taxon>Poales</taxon>
        <taxon>Poaceae</taxon>
        <taxon>PACMAD clade</taxon>
        <taxon>Arundinoideae</taxon>
        <taxon>Arundineae</taxon>
        <taxon>Arundo</taxon>
    </lineage>
</organism>
<name>A0A0A9HC90_ARUDO</name>
<sequence>MPPPAATVTISSSHSSPSDRRSIDRAVSFCPRGVTSASSLVFCSWYIGVDCC</sequence>
<reference evidence="2" key="2">
    <citation type="journal article" date="2015" name="Data Brief">
        <title>Shoot transcriptome of the giant reed, Arundo donax.</title>
        <authorList>
            <person name="Barrero R.A."/>
            <person name="Guerrero F.D."/>
            <person name="Moolhuijzen P."/>
            <person name="Goolsby J.A."/>
            <person name="Tidwell J."/>
            <person name="Bellgard S.E."/>
            <person name="Bellgard M.I."/>
        </authorList>
    </citation>
    <scope>NUCLEOTIDE SEQUENCE</scope>
    <source>
        <tissue evidence="2">Shoot tissue taken approximately 20 cm above the soil surface</tissue>
    </source>
</reference>
<evidence type="ECO:0000256" key="1">
    <source>
        <dbReference type="SAM" id="MobiDB-lite"/>
    </source>
</evidence>
<reference evidence="2" key="1">
    <citation type="submission" date="2014-09" db="EMBL/GenBank/DDBJ databases">
        <authorList>
            <person name="Magalhaes I.L.F."/>
            <person name="Oliveira U."/>
            <person name="Santos F.R."/>
            <person name="Vidigal T.H.D.A."/>
            <person name="Brescovit A.D."/>
            <person name="Santos A.J."/>
        </authorList>
    </citation>
    <scope>NUCLEOTIDE SEQUENCE</scope>
    <source>
        <tissue evidence="2">Shoot tissue taken approximately 20 cm above the soil surface</tissue>
    </source>
</reference>
<evidence type="ECO:0000313" key="2">
    <source>
        <dbReference type="EMBL" id="JAE32456.1"/>
    </source>
</evidence>
<accession>A0A0A9HC90</accession>
<dbReference type="EMBL" id="GBRH01165440">
    <property type="protein sequence ID" value="JAE32456.1"/>
    <property type="molecule type" value="Transcribed_RNA"/>
</dbReference>
<dbReference type="AlphaFoldDB" id="A0A0A9HC90"/>